<keyword evidence="3" id="KW-0597">Phosphoprotein</keyword>
<dbReference type="Gene3D" id="1.10.287.130">
    <property type="match status" value="1"/>
</dbReference>
<dbReference type="CDD" id="cd00082">
    <property type="entry name" value="HisKA"/>
    <property type="match status" value="1"/>
</dbReference>
<evidence type="ECO:0000256" key="4">
    <source>
        <dbReference type="ARBA" id="ARBA00022679"/>
    </source>
</evidence>
<keyword evidence="7" id="KW-0472">Membrane</keyword>
<comment type="catalytic activity">
    <reaction evidence="1">
        <text>ATP + protein L-histidine = ADP + protein N-phospho-L-histidine.</text>
        <dbReference type="EC" id="2.7.13.3"/>
    </reaction>
</comment>
<name>A0AAE4JY64_9CYAN</name>
<keyword evidence="4" id="KW-0808">Transferase</keyword>
<keyword evidence="7" id="KW-1133">Transmembrane helix</keyword>
<accession>A0AAE4JY64</accession>
<feature type="transmembrane region" description="Helical" evidence="7">
    <location>
        <begin position="49"/>
        <end position="68"/>
    </location>
</feature>
<dbReference type="EC" id="2.7.13.3" evidence="2"/>
<dbReference type="PANTHER" id="PTHR45453">
    <property type="entry name" value="PHOSPHATE REGULON SENSOR PROTEIN PHOR"/>
    <property type="match status" value="1"/>
</dbReference>
<dbReference type="GO" id="GO:0016036">
    <property type="term" value="P:cellular response to phosphate starvation"/>
    <property type="evidence" value="ECO:0007669"/>
    <property type="project" value="TreeGrafter"/>
</dbReference>
<keyword evidence="7" id="KW-0812">Transmembrane</keyword>
<dbReference type="InterPro" id="IPR036890">
    <property type="entry name" value="HATPase_C_sf"/>
</dbReference>
<dbReference type="Pfam" id="PF00512">
    <property type="entry name" value="HisKA"/>
    <property type="match status" value="1"/>
</dbReference>
<comment type="caution">
    <text evidence="9">The sequence shown here is derived from an EMBL/GenBank/DDBJ whole genome shotgun (WGS) entry which is preliminary data.</text>
</comment>
<dbReference type="Proteomes" id="UP001268256">
    <property type="component" value="Unassembled WGS sequence"/>
</dbReference>
<evidence type="ECO:0000256" key="2">
    <source>
        <dbReference type="ARBA" id="ARBA00012438"/>
    </source>
</evidence>
<dbReference type="InterPro" id="IPR003594">
    <property type="entry name" value="HATPase_dom"/>
</dbReference>
<dbReference type="InterPro" id="IPR050351">
    <property type="entry name" value="BphY/WalK/GraS-like"/>
</dbReference>
<dbReference type="Gene3D" id="3.30.565.10">
    <property type="entry name" value="Histidine kinase-like ATPase, C-terminal domain"/>
    <property type="match status" value="1"/>
</dbReference>
<dbReference type="SMART" id="SM00388">
    <property type="entry name" value="HisKA"/>
    <property type="match status" value="1"/>
</dbReference>
<evidence type="ECO:0000313" key="10">
    <source>
        <dbReference type="Proteomes" id="UP001268256"/>
    </source>
</evidence>
<dbReference type="AlphaFoldDB" id="A0AAE4JY64"/>
<feature type="transmembrane region" description="Helical" evidence="7">
    <location>
        <begin position="20"/>
        <end position="37"/>
    </location>
</feature>
<dbReference type="GO" id="GO:0004721">
    <property type="term" value="F:phosphoprotein phosphatase activity"/>
    <property type="evidence" value="ECO:0007669"/>
    <property type="project" value="TreeGrafter"/>
</dbReference>
<dbReference type="GO" id="GO:0000155">
    <property type="term" value="F:phosphorelay sensor kinase activity"/>
    <property type="evidence" value="ECO:0007669"/>
    <property type="project" value="InterPro"/>
</dbReference>
<sequence>MVARKDRTGCLPSHLHHYRAGLWLSVWLGVGFGHIQAWGQTTVVISAELGFFLGLGLGLVFYGIASAWQRQQWLRVLKEFNVVPVRSPLPVRLRTILKNYQAQIAHLEAKILYWQNILDQAPVSYIEVDQDCLCQWSNQSMANLLGTAPQPGRLLIEVVRSYELDCLVDDVQTTQVPCQREWLHSVLKPSGQTQRLPLRGLAIPLPHGHVGVFLENRQEVKILRDERDRWASDVAHELKTPLTSLRLVAETLQQRVDPNLRSWVDRLLAETVRLSLLVQELLELNRLSLAPVEQMERQSLDLVALLQRAWSNLDPLASPRQISLNYVGPSQLLYWGNEAQLFRLLMNLLDNGIKYSPPAQAILARLELTPPTGQRVAGLRLEIIDHGPGFIPQDLPYIFDRFFRSDPARSRSPLPLSASTGQDSSGLILPISSGSGLGLAIAEQIVDCHQGQIFASNDPITGGAAVAIWLPQTLTPTPLNLSKP</sequence>
<dbReference type="RefSeq" id="WP_322876737.1">
    <property type="nucleotide sequence ID" value="NZ_JAVMIP010000001.1"/>
</dbReference>
<evidence type="ECO:0000256" key="7">
    <source>
        <dbReference type="SAM" id="Phobius"/>
    </source>
</evidence>
<dbReference type="PROSITE" id="PS50109">
    <property type="entry name" value="HIS_KIN"/>
    <property type="match status" value="1"/>
</dbReference>
<dbReference type="SUPFAM" id="SSF47384">
    <property type="entry name" value="Homodimeric domain of signal transducing histidine kinase"/>
    <property type="match status" value="1"/>
</dbReference>
<evidence type="ECO:0000256" key="5">
    <source>
        <dbReference type="ARBA" id="ARBA00022777"/>
    </source>
</evidence>
<keyword evidence="6" id="KW-0902">Two-component regulatory system</keyword>
<evidence type="ECO:0000256" key="3">
    <source>
        <dbReference type="ARBA" id="ARBA00022553"/>
    </source>
</evidence>
<dbReference type="InterPro" id="IPR036097">
    <property type="entry name" value="HisK_dim/P_sf"/>
</dbReference>
<dbReference type="SMART" id="SM00387">
    <property type="entry name" value="HATPase_c"/>
    <property type="match status" value="1"/>
</dbReference>
<proteinExistence type="predicted"/>
<keyword evidence="10" id="KW-1185">Reference proteome</keyword>
<protein>
    <recommendedName>
        <fullName evidence="2">histidine kinase</fullName>
        <ecNumber evidence="2">2.7.13.3</ecNumber>
    </recommendedName>
</protein>
<dbReference type="InterPro" id="IPR003661">
    <property type="entry name" value="HisK_dim/P_dom"/>
</dbReference>
<dbReference type="InterPro" id="IPR005467">
    <property type="entry name" value="His_kinase_dom"/>
</dbReference>
<evidence type="ECO:0000313" key="9">
    <source>
        <dbReference type="EMBL" id="MDS3859407.1"/>
    </source>
</evidence>
<dbReference type="SUPFAM" id="SSF55874">
    <property type="entry name" value="ATPase domain of HSP90 chaperone/DNA topoisomerase II/histidine kinase"/>
    <property type="match status" value="1"/>
</dbReference>
<dbReference type="EMBL" id="JAVMIP010000001">
    <property type="protein sequence ID" value="MDS3859407.1"/>
    <property type="molecule type" value="Genomic_DNA"/>
</dbReference>
<dbReference type="PANTHER" id="PTHR45453:SF1">
    <property type="entry name" value="PHOSPHATE REGULON SENSOR PROTEIN PHOR"/>
    <property type="match status" value="1"/>
</dbReference>
<reference evidence="10" key="1">
    <citation type="submission" date="2023-07" db="EMBL/GenBank/DDBJ databases">
        <authorList>
            <person name="Luz R."/>
            <person name="Cordeiro R."/>
            <person name="Fonseca A."/>
            <person name="Goncalves V."/>
        </authorList>
    </citation>
    <scope>NUCLEOTIDE SEQUENCE [LARGE SCALE GENOMIC DNA]</scope>
    <source>
        <strain evidence="10">BACA0444</strain>
    </source>
</reference>
<dbReference type="Pfam" id="PF02518">
    <property type="entry name" value="HATPase_c"/>
    <property type="match status" value="1"/>
</dbReference>
<dbReference type="InterPro" id="IPR004358">
    <property type="entry name" value="Sig_transdc_His_kin-like_C"/>
</dbReference>
<dbReference type="GO" id="GO:0005886">
    <property type="term" value="C:plasma membrane"/>
    <property type="evidence" value="ECO:0007669"/>
    <property type="project" value="TreeGrafter"/>
</dbReference>
<evidence type="ECO:0000256" key="6">
    <source>
        <dbReference type="ARBA" id="ARBA00023012"/>
    </source>
</evidence>
<organism evidence="9 10">
    <name type="scientific">Pseudocalidococcus azoricus BACA0444</name>
    <dbReference type="NCBI Taxonomy" id="2918990"/>
    <lineage>
        <taxon>Bacteria</taxon>
        <taxon>Bacillati</taxon>
        <taxon>Cyanobacteriota</taxon>
        <taxon>Cyanophyceae</taxon>
        <taxon>Acaryochloridales</taxon>
        <taxon>Thermosynechococcaceae</taxon>
        <taxon>Pseudocalidococcus</taxon>
        <taxon>Pseudocalidococcus azoricus</taxon>
    </lineage>
</organism>
<feature type="domain" description="Histidine kinase" evidence="8">
    <location>
        <begin position="233"/>
        <end position="474"/>
    </location>
</feature>
<dbReference type="PRINTS" id="PR00344">
    <property type="entry name" value="BCTRLSENSOR"/>
</dbReference>
<keyword evidence="5 9" id="KW-0418">Kinase</keyword>
<evidence type="ECO:0000256" key="1">
    <source>
        <dbReference type="ARBA" id="ARBA00000085"/>
    </source>
</evidence>
<gene>
    <name evidence="9" type="ORF">RIF25_01170</name>
</gene>
<evidence type="ECO:0000259" key="8">
    <source>
        <dbReference type="PROSITE" id="PS50109"/>
    </source>
</evidence>